<dbReference type="InterPro" id="IPR052743">
    <property type="entry name" value="Glutaminase_GtaA"/>
</dbReference>
<evidence type="ECO:0000313" key="3">
    <source>
        <dbReference type="Proteomes" id="UP001165205"/>
    </source>
</evidence>
<dbReference type="PANTHER" id="PTHR31987">
    <property type="entry name" value="GLUTAMINASE A-RELATED"/>
    <property type="match status" value="1"/>
</dbReference>
<proteinExistence type="predicted"/>
<dbReference type="PANTHER" id="PTHR31987:SF1">
    <property type="entry name" value="GLUTAMINASE A"/>
    <property type="match status" value="1"/>
</dbReference>
<dbReference type="Pfam" id="PF16335">
    <property type="entry name" value="GtaA_6_Hairpin"/>
    <property type="match status" value="1"/>
</dbReference>
<organism evidence="2 3">
    <name type="scientific">Aspergillus oryzae</name>
    <name type="common">Yellow koji mold</name>
    <dbReference type="NCBI Taxonomy" id="5062"/>
    <lineage>
        <taxon>Eukaryota</taxon>
        <taxon>Fungi</taxon>
        <taxon>Dikarya</taxon>
        <taxon>Ascomycota</taxon>
        <taxon>Pezizomycotina</taxon>
        <taxon>Eurotiomycetes</taxon>
        <taxon>Eurotiomycetidae</taxon>
        <taxon>Eurotiales</taxon>
        <taxon>Aspergillaceae</taxon>
        <taxon>Aspergillus</taxon>
        <taxon>Aspergillus subgen. Circumdati</taxon>
    </lineage>
</organism>
<comment type="caution">
    <text evidence="2">The sequence shown here is derived from an EMBL/GenBank/DDBJ whole genome shotgun (WGS) entry which is preliminary data.</text>
</comment>
<dbReference type="EMBL" id="BSYA01000035">
    <property type="protein sequence ID" value="GMG27388.1"/>
    <property type="molecule type" value="Genomic_DNA"/>
</dbReference>
<sequence>MYRNQTNLALKGIIGIQAMAVISNTTGHPDDASNHSSIAKDYIARWQTLGVAHDANPPHTTLSYGANETHGQLAAPGALIILTFSRASVQSVCGS</sequence>
<dbReference type="Proteomes" id="UP001165205">
    <property type="component" value="Unassembled WGS sequence"/>
</dbReference>
<accession>A0AAN5BVV5</accession>
<evidence type="ECO:0000259" key="1">
    <source>
        <dbReference type="Pfam" id="PF16335"/>
    </source>
</evidence>
<dbReference type="InterPro" id="IPR032514">
    <property type="entry name" value="GtaA_central"/>
</dbReference>
<reference evidence="2" key="1">
    <citation type="submission" date="2023-04" db="EMBL/GenBank/DDBJ databases">
        <title>Aspergillus oryzae NBRC 4228.</title>
        <authorList>
            <person name="Ichikawa N."/>
            <person name="Sato H."/>
            <person name="Tonouchi N."/>
        </authorList>
    </citation>
    <scope>NUCLEOTIDE SEQUENCE</scope>
    <source>
        <strain evidence="2">NBRC 4228</strain>
    </source>
</reference>
<feature type="domain" description="Glutaminase A central" evidence="1">
    <location>
        <begin position="3"/>
        <end position="73"/>
    </location>
</feature>
<gene>
    <name evidence="2" type="ORF">Aory04_000402600</name>
</gene>
<evidence type="ECO:0000313" key="2">
    <source>
        <dbReference type="EMBL" id="GMG27388.1"/>
    </source>
</evidence>
<name>A0AAN5BVV5_ASPOZ</name>
<protein>
    <submittedName>
        <fullName evidence="2">Unnamed protein product</fullName>
    </submittedName>
</protein>
<dbReference type="AlphaFoldDB" id="A0AAN5BVV5"/>